<evidence type="ECO:0000313" key="3">
    <source>
        <dbReference type="EMBL" id="NHC16102.1"/>
    </source>
</evidence>
<evidence type="ECO:0000313" key="4">
    <source>
        <dbReference type="Proteomes" id="UP000800981"/>
    </source>
</evidence>
<feature type="non-terminal residue" evidence="3">
    <location>
        <position position="365"/>
    </location>
</feature>
<evidence type="ECO:0000256" key="1">
    <source>
        <dbReference type="SAM" id="MobiDB-lite"/>
    </source>
</evidence>
<feature type="region of interest" description="Disordered" evidence="1">
    <location>
        <begin position="36"/>
        <end position="84"/>
    </location>
</feature>
<keyword evidence="4" id="KW-1185">Reference proteome</keyword>
<organism evidence="3 4">
    <name type="scientific">Motilibacter deserti</name>
    <dbReference type="NCBI Taxonomy" id="2714956"/>
    <lineage>
        <taxon>Bacteria</taxon>
        <taxon>Bacillati</taxon>
        <taxon>Actinomycetota</taxon>
        <taxon>Actinomycetes</taxon>
        <taxon>Motilibacterales</taxon>
        <taxon>Motilibacteraceae</taxon>
        <taxon>Motilibacter</taxon>
    </lineage>
</organism>
<sequence>MTAPRRRTASRPTAALAALLLSGAALVPALATPAAASSSAAGPSRGVSALAPAQPAAEPAPAQPAPAQPAAAPAAEPATESGATVTLSAVSPTISGPGRDVTVSGYLVAREEARDVTVRARVRSGSFPIVARVQLATAASADLPQGSPLADSVEPVSNRLAAGASVRFSVRIPAAALEGDGAFGVRAVSVEARGTTSDGLEEQLGFVTTFVPWAPPDATPAATRVAWLWPLTDTPHRAADGSFLDDRLAASVGTDASGRPGRLRRLLDASAGWTVAVDPMLLEEVQALTAPYTVIGRAASLPASSEAVAWLDELRRRAAAGSVVLLPYGDVDAAALVHAGRGEELETATEEGAVAAAAVLGSAVP</sequence>
<dbReference type="InterPro" id="IPR006311">
    <property type="entry name" value="TAT_signal"/>
</dbReference>
<accession>A0ABX0GZ63</accession>
<gene>
    <name evidence="3" type="ORF">G9H71_20150</name>
</gene>
<feature type="compositionally biased region" description="Low complexity" evidence="1">
    <location>
        <begin position="36"/>
        <end position="60"/>
    </location>
</feature>
<reference evidence="3 4" key="1">
    <citation type="submission" date="2020-03" db="EMBL/GenBank/DDBJ databases">
        <title>Two novel Motilibacter sp.</title>
        <authorList>
            <person name="Liu S."/>
        </authorList>
    </citation>
    <scope>NUCLEOTIDE SEQUENCE [LARGE SCALE GENOMIC DNA]</scope>
    <source>
        <strain evidence="3 4">E257</strain>
    </source>
</reference>
<feature type="chain" id="PRO_5046638990" evidence="2">
    <location>
        <begin position="32"/>
        <end position="365"/>
    </location>
</feature>
<keyword evidence="2" id="KW-0732">Signal</keyword>
<dbReference type="EMBL" id="JAANNP010000092">
    <property type="protein sequence ID" value="NHC16102.1"/>
    <property type="molecule type" value="Genomic_DNA"/>
</dbReference>
<feature type="compositionally biased region" description="Low complexity" evidence="1">
    <location>
        <begin position="68"/>
        <end position="78"/>
    </location>
</feature>
<dbReference type="Proteomes" id="UP000800981">
    <property type="component" value="Unassembled WGS sequence"/>
</dbReference>
<feature type="signal peptide" evidence="2">
    <location>
        <begin position="1"/>
        <end position="31"/>
    </location>
</feature>
<dbReference type="PROSITE" id="PS51318">
    <property type="entry name" value="TAT"/>
    <property type="match status" value="1"/>
</dbReference>
<comment type="caution">
    <text evidence="3">The sequence shown here is derived from an EMBL/GenBank/DDBJ whole genome shotgun (WGS) entry which is preliminary data.</text>
</comment>
<evidence type="ECO:0000256" key="2">
    <source>
        <dbReference type="SAM" id="SignalP"/>
    </source>
</evidence>
<name>A0ABX0GZ63_9ACTN</name>
<protein>
    <submittedName>
        <fullName evidence="3">Uncharacterized protein</fullName>
    </submittedName>
</protein>
<proteinExistence type="predicted"/>